<dbReference type="RefSeq" id="WP_204601488.1">
    <property type="nucleotide sequence ID" value="NZ_JBHSED010000040.1"/>
</dbReference>
<sequence>MNGTKTARPIGQLYLSFFHTLVSISGGRRRYDERTIVPQLRNRLRHAGQGRCATSSLQRQAGSPRRRMTLGAALCFEGWTSRLPAIGFAMAARRTGIGMAAVLR</sequence>
<comment type="caution">
    <text evidence="1">The sequence shown here is derived from an EMBL/GenBank/DDBJ whole genome shotgun (WGS) entry which is preliminary data.</text>
</comment>
<reference evidence="2" key="1">
    <citation type="journal article" date="2019" name="Int. J. Syst. Evol. Microbiol.">
        <title>The Global Catalogue of Microorganisms (GCM) 10K type strain sequencing project: providing services to taxonomists for standard genome sequencing and annotation.</title>
        <authorList>
            <consortium name="The Broad Institute Genomics Platform"/>
            <consortium name="The Broad Institute Genome Sequencing Center for Infectious Disease"/>
            <person name="Wu L."/>
            <person name="Ma J."/>
        </authorList>
    </citation>
    <scope>NUCLEOTIDE SEQUENCE [LARGE SCALE GENOMIC DNA]</scope>
    <source>
        <strain evidence="2">CGMCC 4.1641</strain>
    </source>
</reference>
<organism evidence="1 2">
    <name type="scientific">Cohnella boryungensis</name>
    <dbReference type="NCBI Taxonomy" id="768479"/>
    <lineage>
        <taxon>Bacteria</taxon>
        <taxon>Bacillati</taxon>
        <taxon>Bacillota</taxon>
        <taxon>Bacilli</taxon>
        <taxon>Bacillales</taxon>
        <taxon>Paenibacillaceae</taxon>
        <taxon>Cohnella</taxon>
    </lineage>
</organism>
<accession>A0ABV8SGD3</accession>
<name>A0ABV8SGD3_9BACL</name>
<dbReference type="EMBL" id="JBHSED010000040">
    <property type="protein sequence ID" value="MFC4305933.1"/>
    <property type="molecule type" value="Genomic_DNA"/>
</dbReference>
<protein>
    <submittedName>
        <fullName evidence="1">Uncharacterized protein</fullName>
    </submittedName>
</protein>
<dbReference type="Proteomes" id="UP001595755">
    <property type="component" value="Unassembled WGS sequence"/>
</dbReference>
<gene>
    <name evidence="1" type="ORF">ACFO1S_21095</name>
</gene>
<evidence type="ECO:0000313" key="2">
    <source>
        <dbReference type="Proteomes" id="UP001595755"/>
    </source>
</evidence>
<proteinExistence type="predicted"/>
<keyword evidence="2" id="KW-1185">Reference proteome</keyword>
<evidence type="ECO:0000313" key="1">
    <source>
        <dbReference type="EMBL" id="MFC4305933.1"/>
    </source>
</evidence>